<feature type="compositionally biased region" description="Polar residues" evidence="1">
    <location>
        <begin position="167"/>
        <end position="198"/>
    </location>
</feature>
<dbReference type="OrthoDB" id="2438256at2759"/>
<organism evidence="3 4">
    <name type="scientific">Phycomyces blakesleeanus (strain ATCC 8743b / DSM 1359 / FGSC 10004 / NBRC 33097 / NRRL 1555)</name>
    <dbReference type="NCBI Taxonomy" id="763407"/>
    <lineage>
        <taxon>Eukaryota</taxon>
        <taxon>Fungi</taxon>
        <taxon>Fungi incertae sedis</taxon>
        <taxon>Mucoromycota</taxon>
        <taxon>Mucoromycotina</taxon>
        <taxon>Mucoromycetes</taxon>
        <taxon>Mucorales</taxon>
        <taxon>Phycomycetaceae</taxon>
        <taxon>Phycomyces</taxon>
    </lineage>
</organism>
<feature type="region of interest" description="Disordered" evidence="1">
    <location>
        <begin position="228"/>
        <end position="282"/>
    </location>
</feature>
<proteinExistence type="predicted"/>
<dbReference type="RefSeq" id="XP_018289234.1">
    <property type="nucleotide sequence ID" value="XM_018436377.1"/>
</dbReference>
<dbReference type="InParanoid" id="A0A167LVV7"/>
<dbReference type="VEuPathDB" id="FungiDB:PHYBLDRAFT_170569"/>
<dbReference type="GeneID" id="28997283"/>
<name>A0A167LVV7_PHYB8</name>
<evidence type="ECO:0000256" key="2">
    <source>
        <dbReference type="SAM" id="Phobius"/>
    </source>
</evidence>
<keyword evidence="2" id="KW-0812">Transmembrane</keyword>
<accession>A0A167LVV7</accession>
<dbReference type="AlphaFoldDB" id="A0A167LVV7"/>
<feature type="transmembrane region" description="Helical" evidence="2">
    <location>
        <begin position="65"/>
        <end position="86"/>
    </location>
</feature>
<keyword evidence="4" id="KW-1185">Reference proteome</keyword>
<protein>
    <submittedName>
        <fullName evidence="3">Uncharacterized protein</fullName>
    </submittedName>
</protein>
<evidence type="ECO:0000256" key="1">
    <source>
        <dbReference type="SAM" id="MobiDB-lite"/>
    </source>
</evidence>
<feature type="region of interest" description="Disordered" evidence="1">
    <location>
        <begin position="144"/>
        <end position="206"/>
    </location>
</feature>
<evidence type="ECO:0000313" key="4">
    <source>
        <dbReference type="Proteomes" id="UP000077315"/>
    </source>
</evidence>
<reference evidence="4" key="1">
    <citation type="submission" date="2015-06" db="EMBL/GenBank/DDBJ databases">
        <title>Expansion of signal transduction pathways in fungi by whole-genome duplication.</title>
        <authorList>
            <consortium name="DOE Joint Genome Institute"/>
            <person name="Corrochano L.M."/>
            <person name="Kuo A."/>
            <person name="Marcet-Houben M."/>
            <person name="Polaino S."/>
            <person name="Salamov A."/>
            <person name="Villalobos J.M."/>
            <person name="Alvarez M.I."/>
            <person name="Avalos J."/>
            <person name="Benito E.P."/>
            <person name="Benoit I."/>
            <person name="Burger G."/>
            <person name="Camino L.P."/>
            <person name="Canovas D."/>
            <person name="Cerda-Olmedo E."/>
            <person name="Cheng J.-F."/>
            <person name="Dominguez A."/>
            <person name="Elias M."/>
            <person name="Eslava A.P."/>
            <person name="Glaser F."/>
            <person name="Grimwood J."/>
            <person name="Gutierrez G."/>
            <person name="Heitman J."/>
            <person name="Henrissat B."/>
            <person name="Iturriaga E.A."/>
            <person name="Lang B.F."/>
            <person name="Lavin J.L."/>
            <person name="Lee S."/>
            <person name="Li W."/>
            <person name="Lindquist E."/>
            <person name="Lopez-Garcia S."/>
            <person name="Luque E.M."/>
            <person name="Marcos A.T."/>
            <person name="Martin J."/>
            <person name="McCluskey K."/>
            <person name="Medina H.R."/>
            <person name="Miralles-Duran A."/>
            <person name="Miyazaki A."/>
            <person name="Munoz-Torres E."/>
            <person name="Oguiza J.A."/>
            <person name="Ohm R."/>
            <person name="Olmedo M."/>
            <person name="Orejas M."/>
            <person name="Ortiz-Castellanos L."/>
            <person name="Pisabarro A.G."/>
            <person name="Rodriguez-Romero J."/>
            <person name="Ruiz-Herrera J."/>
            <person name="Ruiz-Vazquez R."/>
            <person name="Sanz C."/>
            <person name="Schackwitz W."/>
            <person name="Schmutz J."/>
            <person name="Shahriari M."/>
            <person name="Shelest E."/>
            <person name="Silva-Franco F."/>
            <person name="Soanes D."/>
            <person name="Syed K."/>
            <person name="Tagua V.G."/>
            <person name="Talbot N.J."/>
            <person name="Thon M."/>
            <person name="De vries R.P."/>
            <person name="Wiebenga A."/>
            <person name="Yadav J.S."/>
            <person name="Braun E.L."/>
            <person name="Baker S."/>
            <person name="Garre V."/>
            <person name="Horwitz B."/>
            <person name="Torres-Martinez S."/>
            <person name="Idnurm A."/>
            <person name="Herrera-Estrella A."/>
            <person name="Gabaldon T."/>
            <person name="Grigoriev I.V."/>
        </authorList>
    </citation>
    <scope>NUCLEOTIDE SEQUENCE [LARGE SCALE GENOMIC DNA]</scope>
    <source>
        <strain evidence="4">NRRL 1555(-)</strain>
    </source>
</reference>
<dbReference type="EMBL" id="KV440986">
    <property type="protein sequence ID" value="OAD71194.1"/>
    <property type="molecule type" value="Genomic_DNA"/>
</dbReference>
<dbReference type="Proteomes" id="UP000077315">
    <property type="component" value="Unassembled WGS sequence"/>
</dbReference>
<keyword evidence="2" id="KW-1133">Transmembrane helix</keyword>
<gene>
    <name evidence="3" type="ORF">PHYBLDRAFT_170569</name>
</gene>
<evidence type="ECO:0000313" key="3">
    <source>
        <dbReference type="EMBL" id="OAD71194.1"/>
    </source>
</evidence>
<sequence>MATFNDATFALAHEKAKQQGLSEQEIQAIDTARTQLKIHTGIGGMAAATSGFLLGKRRKSSPFQLLAITAGCYFMGAQMGIISGVISGTSTLRALPNPKRVIGAIRDAQKEIAYGNHNPTNNKTVSHETSIDQNERAQFSSLDSFATNSNDNDHAKLESGFEPNDSMRPSSWGNKRSEQLSGTSTEQIENSRQSTKPHTTTTTTSAWDEVRAKNLPNNTWTRLRIQAQQNSDAGAVRSPQERMEAARRLKEQREFGTEEMPRTREETEQRSTTRKNQWGDAI</sequence>
<feature type="compositionally biased region" description="Basic and acidic residues" evidence="1">
    <location>
        <begin position="239"/>
        <end position="271"/>
    </location>
</feature>
<keyword evidence="2" id="KW-0472">Membrane</keyword>